<feature type="compositionally biased region" description="Basic and acidic residues" evidence="1">
    <location>
        <begin position="105"/>
        <end position="116"/>
    </location>
</feature>
<feature type="compositionally biased region" description="Basic and acidic residues" evidence="1">
    <location>
        <begin position="294"/>
        <end position="306"/>
    </location>
</feature>
<keyword evidence="2" id="KW-0472">Membrane</keyword>
<comment type="caution">
    <text evidence="3">The sequence shown here is derived from an EMBL/GenBank/DDBJ whole genome shotgun (WGS) entry which is preliminary data.</text>
</comment>
<reference evidence="3" key="1">
    <citation type="submission" date="2019-04" db="EMBL/GenBank/DDBJ databases">
        <title>Evolution of Biomass-Degrading Anaerobic Consortia Revealed by Metagenomics.</title>
        <authorList>
            <person name="Peng X."/>
        </authorList>
    </citation>
    <scope>NUCLEOTIDE SEQUENCE</scope>
    <source>
        <strain evidence="3">SIG240</strain>
    </source>
</reference>
<proteinExistence type="predicted"/>
<name>A0A927WTX3_SELRU</name>
<gene>
    <name evidence="3" type="ORF">E7201_11690</name>
</gene>
<keyword evidence="2" id="KW-1133">Transmembrane helix</keyword>
<feature type="transmembrane region" description="Helical" evidence="2">
    <location>
        <begin position="140"/>
        <end position="158"/>
    </location>
</feature>
<dbReference type="AlphaFoldDB" id="A0A927WTX3"/>
<evidence type="ECO:0000313" key="4">
    <source>
        <dbReference type="Proteomes" id="UP000761380"/>
    </source>
</evidence>
<feature type="compositionally biased region" description="Pro residues" evidence="1">
    <location>
        <begin position="8"/>
        <end position="17"/>
    </location>
</feature>
<feature type="compositionally biased region" description="Low complexity" evidence="1">
    <location>
        <begin position="46"/>
        <end position="55"/>
    </location>
</feature>
<feature type="region of interest" description="Disordered" evidence="1">
    <location>
        <begin position="1"/>
        <end position="130"/>
    </location>
</feature>
<evidence type="ECO:0000313" key="3">
    <source>
        <dbReference type="EMBL" id="MBE6093807.1"/>
    </source>
</evidence>
<feature type="compositionally biased region" description="Polar residues" evidence="1">
    <location>
        <begin position="83"/>
        <end position="94"/>
    </location>
</feature>
<protein>
    <submittedName>
        <fullName evidence="3">Uncharacterized protein</fullName>
    </submittedName>
</protein>
<feature type="compositionally biased region" description="Polar residues" evidence="1">
    <location>
        <begin position="117"/>
        <end position="127"/>
    </location>
</feature>
<keyword evidence="2" id="KW-0812">Transmembrane</keyword>
<feature type="region of interest" description="Disordered" evidence="1">
    <location>
        <begin position="237"/>
        <end position="306"/>
    </location>
</feature>
<dbReference type="EMBL" id="SVBY01000146">
    <property type="protein sequence ID" value="MBE6093807.1"/>
    <property type="molecule type" value="Genomic_DNA"/>
</dbReference>
<evidence type="ECO:0000256" key="1">
    <source>
        <dbReference type="SAM" id="MobiDB-lite"/>
    </source>
</evidence>
<organism evidence="3 4">
    <name type="scientific">Selenomonas ruminantium</name>
    <dbReference type="NCBI Taxonomy" id="971"/>
    <lineage>
        <taxon>Bacteria</taxon>
        <taxon>Bacillati</taxon>
        <taxon>Bacillota</taxon>
        <taxon>Negativicutes</taxon>
        <taxon>Selenomonadales</taxon>
        <taxon>Selenomonadaceae</taxon>
        <taxon>Selenomonas</taxon>
    </lineage>
</organism>
<dbReference type="Proteomes" id="UP000761380">
    <property type="component" value="Unassembled WGS sequence"/>
</dbReference>
<feature type="region of interest" description="Disordered" evidence="1">
    <location>
        <begin position="182"/>
        <end position="208"/>
    </location>
</feature>
<feature type="compositionally biased region" description="Basic and acidic residues" evidence="1">
    <location>
        <begin position="237"/>
        <end position="251"/>
    </location>
</feature>
<sequence>MAVKAPTAPTPPTPPSVPGVTLQDGGTAQETNIPHDKQQTGDEQAEAQARQAVARGDGALSKTTQAKPEKPAKTNKPVDASGGASQENQASSVQVIPAQNGLNEENPRQQAMEEAKAQTQSQTQAESPHNGWEQFASHGAAFWGAVLVFMSVVVWFGIRKIMARKDGKKGALSFADIDGAAAPVPLPEKGVKNSSKSLPRKSSRNREQVETFAELRGLTPDEVLAKLAHDEETALRQEMRQARAEAKERLQKAGRIPVNVSPPPHAARQYREQLTAQIPEKKAKPKPPVKPRSASKEDEQRFEVRI</sequence>
<accession>A0A927WTX3</accession>
<evidence type="ECO:0000256" key="2">
    <source>
        <dbReference type="SAM" id="Phobius"/>
    </source>
</evidence>